<keyword evidence="7" id="KW-1185">Reference proteome</keyword>
<proteinExistence type="predicted"/>
<dbReference type="InParanoid" id="B3S3M5"/>
<dbReference type="OrthoDB" id="6133115at2759"/>
<evidence type="ECO:0000256" key="2">
    <source>
        <dbReference type="ARBA" id="ARBA00022676"/>
    </source>
</evidence>
<dbReference type="GeneID" id="6756061"/>
<dbReference type="GO" id="GO:0016757">
    <property type="term" value="F:glycosyltransferase activity"/>
    <property type="evidence" value="ECO:0007669"/>
    <property type="project" value="UniProtKB-KW"/>
</dbReference>
<keyword evidence="3" id="KW-0808">Transferase</keyword>
<comment type="subcellular location">
    <subcellularLocation>
        <location evidence="1">Nucleus</location>
    </subcellularLocation>
</comment>
<name>B3S3M5_TRIAD</name>
<keyword evidence="4" id="KW-0520">NAD</keyword>
<dbReference type="PhylomeDB" id="B3S3M5"/>
<dbReference type="Proteomes" id="UP000009022">
    <property type="component" value="Unassembled WGS sequence"/>
</dbReference>
<dbReference type="InterPro" id="IPR052056">
    <property type="entry name" value="Mono-ARTD/PARP"/>
</dbReference>
<evidence type="ECO:0000313" key="6">
    <source>
        <dbReference type="EMBL" id="EDV22829.1"/>
    </source>
</evidence>
<evidence type="ECO:0000256" key="1">
    <source>
        <dbReference type="ARBA" id="ARBA00004123"/>
    </source>
</evidence>
<dbReference type="EMBL" id="DS985248">
    <property type="protein sequence ID" value="EDV22829.1"/>
    <property type="molecule type" value="Genomic_DNA"/>
</dbReference>
<sequence length="296" mass="34463">MSKIMNNVRINLAIRYELDFMNYYNSYMIAAAESTILVTINAREEKSIAIPLLSHEMDFTHVYSLIDTIEIFIANNLDRSREFASWMQIVIVDKPLQFGWQITQHVAVKELGFNVTYVAKDKSIITKMESEMEELTDAWTSHKMTEEDYFDSVDQNSWSELALQFWSEYNTILVKQGQDKTVYIYGFENDILNAVSSIHKLSKTYFEEKAQNEVEKVTAETAKWYVKAEESKTYFEVKLNYEIEKNYKIYTKDKTKKTFVIDAGNKTIDFGEMNLKFVDGTEYPIGKSSITGVAKY</sequence>
<dbReference type="HOGENOM" id="CLU_941148_0_0_1"/>
<protein>
    <submittedName>
        <fullName evidence="6">Uncharacterized protein</fullName>
    </submittedName>
</protein>
<dbReference type="PANTHER" id="PTHR14453">
    <property type="entry name" value="PARP/ZINC FINGER CCCH TYPE DOMAIN CONTAINING PROTEIN"/>
    <property type="match status" value="1"/>
</dbReference>
<dbReference type="PANTHER" id="PTHR14453:SF67">
    <property type="entry name" value="POLY [ADP-RIBOSE] POLYMERASE"/>
    <property type="match status" value="1"/>
</dbReference>
<dbReference type="RefSeq" id="XP_002114695.1">
    <property type="nucleotide sequence ID" value="XM_002114659.1"/>
</dbReference>
<gene>
    <name evidence="6" type="ORF">TRIADDRAFT_58777</name>
</gene>
<dbReference type="KEGG" id="tad:TRIADDRAFT_58777"/>
<organism evidence="6 7">
    <name type="scientific">Trichoplax adhaerens</name>
    <name type="common">Trichoplax reptans</name>
    <dbReference type="NCBI Taxonomy" id="10228"/>
    <lineage>
        <taxon>Eukaryota</taxon>
        <taxon>Metazoa</taxon>
        <taxon>Placozoa</taxon>
        <taxon>Uniplacotomia</taxon>
        <taxon>Trichoplacea</taxon>
        <taxon>Trichoplacidae</taxon>
        <taxon>Trichoplax</taxon>
    </lineage>
</organism>
<evidence type="ECO:0000313" key="7">
    <source>
        <dbReference type="Proteomes" id="UP000009022"/>
    </source>
</evidence>
<dbReference type="GO" id="GO:0005634">
    <property type="term" value="C:nucleus"/>
    <property type="evidence" value="ECO:0007669"/>
    <property type="project" value="UniProtKB-SubCell"/>
</dbReference>
<dbReference type="CTD" id="6756061"/>
<dbReference type="AlphaFoldDB" id="B3S3M5"/>
<accession>B3S3M5</accession>
<evidence type="ECO:0000256" key="4">
    <source>
        <dbReference type="ARBA" id="ARBA00023027"/>
    </source>
</evidence>
<reference evidence="6 7" key="1">
    <citation type="journal article" date="2008" name="Nature">
        <title>The Trichoplax genome and the nature of placozoans.</title>
        <authorList>
            <person name="Srivastava M."/>
            <person name="Begovic E."/>
            <person name="Chapman J."/>
            <person name="Putnam N.H."/>
            <person name="Hellsten U."/>
            <person name="Kawashima T."/>
            <person name="Kuo A."/>
            <person name="Mitros T."/>
            <person name="Salamov A."/>
            <person name="Carpenter M.L."/>
            <person name="Signorovitch A.Y."/>
            <person name="Moreno M.A."/>
            <person name="Kamm K."/>
            <person name="Grimwood J."/>
            <person name="Schmutz J."/>
            <person name="Shapiro H."/>
            <person name="Grigoriev I.V."/>
            <person name="Buss L.W."/>
            <person name="Schierwater B."/>
            <person name="Dellaporta S.L."/>
            <person name="Rokhsar D.S."/>
        </authorList>
    </citation>
    <scope>NUCLEOTIDE SEQUENCE [LARGE SCALE GENOMIC DNA]</scope>
    <source>
        <strain evidence="6 7">Grell-BS-1999</strain>
    </source>
</reference>
<keyword evidence="5" id="KW-0539">Nucleus</keyword>
<evidence type="ECO:0000256" key="5">
    <source>
        <dbReference type="ARBA" id="ARBA00023242"/>
    </source>
</evidence>
<evidence type="ECO:0000256" key="3">
    <source>
        <dbReference type="ARBA" id="ARBA00022679"/>
    </source>
</evidence>
<keyword evidence="2" id="KW-0328">Glycosyltransferase</keyword>